<keyword evidence="1" id="KW-0812">Transmembrane</keyword>
<keyword evidence="1" id="KW-1133">Transmembrane helix</keyword>
<feature type="transmembrane region" description="Helical" evidence="1">
    <location>
        <begin position="6"/>
        <end position="25"/>
    </location>
</feature>
<reference evidence="2" key="1">
    <citation type="submission" date="2014-11" db="EMBL/GenBank/DDBJ databases">
        <authorList>
            <person name="Amaro Gonzalez C."/>
        </authorList>
    </citation>
    <scope>NUCLEOTIDE SEQUENCE</scope>
</reference>
<dbReference type="EMBL" id="GBXM01047237">
    <property type="protein sequence ID" value="JAH61340.1"/>
    <property type="molecule type" value="Transcribed_RNA"/>
</dbReference>
<sequence>MILLLTMLYLTSPCILVIQFLRMHFV</sequence>
<name>A0A0E9U864_ANGAN</name>
<evidence type="ECO:0000313" key="2">
    <source>
        <dbReference type="EMBL" id="JAH61340.1"/>
    </source>
</evidence>
<protein>
    <submittedName>
        <fullName evidence="2">Uncharacterized protein</fullName>
    </submittedName>
</protein>
<evidence type="ECO:0000256" key="1">
    <source>
        <dbReference type="SAM" id="Phobius"/>
    </source>
</evidence>
<accession>A0A0E9U864</accession>
<organism evidence="2">
    <name type="scientific">Anguilla anguilla</name>
    <name type="common">European freshwater eel</name>
    <name type="synonym">Muraena anguilla</name>
    <dbReference type="NCBI Taxonomy" id="7936"/>
    <lineage>
        <taxon>Eukaryota</taxon>
        <taxon>Metazoa</taxon>
        <taxon>Chordata</taxon>
        <taxon>Craniata</taxon>
        <taxon>Vertebrata</taxon>
        <taxon>Euteleostomi</taxon>
        <taxon>Actinopterygii</taxon>
        <taxon>Neopterygii</taxon>
        <taxon>Teleostei</taxon>
        <taxon>Anguilliformes</taxon>
        <taxon>Anguillidae</taxon>
        <taxon>Anguilla</taxon>
    </lineage>
</organism>
<keyword evidence="1" id="KW-0472">Membrane</keyword>
<proteinExistence type="predicted"/>
<reference evidence="2" key="2">
    <citation type="journal article" date="2015" name="Fish Shellfish Immunol.">
        <title>Early steps in the European eel (Anguilla anguilla)-Vibrio vulnificus interaction in the gills: Role of the RtxA13 toxin.</title>
        <authorList>
            <person name="Callol A."/>
            <person name="Pajuelo D."/>
            <person name="Ebbesson L."/>
            <person name="Teles M."/>
            <person name="MacKenzie S."/>
            <person name="Amaro C."/>
        </authorList>
    </citation>
    <scope>NUCLEOTIDE SEQUENCE</scope>
</reference>
<dbReference type="AlphaFoldDB" id="A0A0E9U864"/>